<dbReference type="PROSITE" id="PS00061">
    <property type="entry name" value="ADH_SHORT"/>
    <property type="match status" value="1"/>
</dbReference>
<dbReference type="Gene3D" id="3.40.50.720">
    <property type="entry name" value="NAD(P)-binding Rossmann-like Domain"/>
    <property type="match status" value="1"/>
</dbReference>
<dbReference type="Proteomes" id="UP000237481">
    <property type="component" value="Unassembled WGS sequence"/>
</dbReference>
<evidence type="ECO:0000256" key="2">
    <source>
        <dbReference type="ARBA" id="ARBA00022857"/>
    </source>
</evidence>
<dbReference type="InterPro" id="IPR020904">
    <property type="entry name" value="Sc_DH/Rdtase_CS"/>
</dbReference>
<dbReference type="SUPFAM" id="SSF51735">
    <property type="entry name" value="NAD(P)-binding Rossmann-fold domains"/>
    <property type="match status" value="1"/>
</dbReference>
<sequence>TLDAPARALVLRADVTDEDAVARLVAAAVERFGRLDVVVNNAAVMDRFDPPGSCPKALWDAVLAVNLTAPFLVTRAAVQQMQAQRPAGGLVLNVASNAAVRGLSAGAAYTASKHGLLGLTRNTAGSYPASAIYSVALLLGAMEATNIGDAFAAGLDREAMARMMATQPGTRHVPTEHVARYVVFLCGEGMAKSVNGSCVTINDNWPEA</sequence>
<evidence type="ECO:0000313" key="5">
    <source>
        <dbReference type="Proteomes" id="UP000237481"/>
    </source>
</evidence>
<keyword evidence="2" id="KW-0521">NADP</keyword>
<organism evidence="4 5">
    <name type="scientific">Tolypocladium paradoxum</name>
    <dbReference type="NCBI Taxonomy" id="94208"/>
    <lineage>
        <taxon>Eukaryota</taxon>
        <taxon>Fungi</taxon>
        <taxon>Dikarya</taxon>
        <taxon>Ascomycota</taxon>
        <taxon>Pezizomycotina</taxon>
        <taxon>Sordariomycetes</taxon>
        <taxon>Hypocreomycetidae</taxon>
        <taxon>Hypocreales</taxon>
        <taxon>Ophiocordycipitaceae</taxon>
        <taxon>Tolypocladium</taxon>
    </lineage>
</organism>
<proteinExistence type="inferred from homology"/>
<dbReference type="PRINTS" id="PR00081">
    <property type="entry name" value="GDHRDH"/>
</dbReference>
<name>A0A2S4LB16_9HYPO</name>
<protein>
    <submittedName>
        <fullName evidence="4">Levodione reductase</fullName>
    </submittedName>
</protein>
<evidence type="ECO:0000256" key="3">
    <source>
        <dbReference type="ARBA" id="ARBA00023002"/>
    </source>
</evidence>
<dbReference type="Pfam" id="PF13561">
    <property type="entry name" value="adh_short_C2"/>
    <property type="match status" value="1"/>
</dbReference>
<keyword evidence="5" id="KW-1185">Reference proteome</keyword>
<comment type="caution">
    <text evidence="4">The sequence shown here is derived from an EMBL/GenBank/DDBJ whole genome shotgun (WGS) entry which is preliminary data.</text>
</comment>
<keyword evidence="3" id="KW-0560">Oxidoreductase</keyword>
<dbReference type="EMBL" id="PKSG01000025">
    <property type="protein sequence ID" value="POR39617.1"/>
    <property type="molecule type" value="Genomic_DNA"/>
</dbReference>
<reference evidence="4 5" key="1">
    <citation type="submission" date="2018-01" db="EMBL/GenBank/DDBJ databases">
        <title>Harnessing the power of phylogenomics to disentangle the directionality and signatures of interkingdom host jumping in the parasitic fungal genus Tolypocladium.</title>
        <authorList>
            <person name="Quandt C.A."/>
            <person name="Patterson W."/>
            <person name="Spatafora J.W."/>
        </authorList>
    </citation>
    <scope>NUCLEOTIDE SEQUENCE [LARGE SCALE GENOMIC DNA]</scope>
    <source>
        <strain evidence="4 5">NRBC 100945</strain>
    </source>
</reference>
<dbReference type="PANTHER" id="PTHR43669:SF3">
    <property type="entry name" value="ALCOHOL DEHYDROGENASE, PUTATIVE (AFU_ORTHOLOGUE AFUA_3G03445)-RELATED"/>
    <property type="match status" value="1"/>
</dbReference>
<dbReference type="GO" id="GO:0016491">
    <property type="term" value="F:oxidoreductase activity"/>
    <property type="evidence" value="ECO:0007669"/>
    <property type="project" value="UniProtKB-KW"/>
</dbReference>
<dbReference type="OrthoDB" id="47007at2759"/>
<dbReference type="InterPro" id="IPR036291">
    <property type="entry name" value="NAD(P)-bd_dom_sf"/>
</dbReference>
<dbReference type="CDD" id="cd05233">
    <property type="entry name" value="SDR_c"/>
    <property type="match status" value="1"/>
</dbReference>
<gene>
    <name evidence="4" type="ORF">TPAR_00190</name>
</gene>
<dbReference type="InterPro" id="IPR002347">
    <property type="entry name" value="SDR_fam"/>
</dbReference>
<dbReference type="STRING" id="94208.A0A2S4LB16"/>
<dbReference type="PANTHER" id="PTHR43669">
    <property type="entry name" value="5-KETO-D-GLUCONATE 5-REDUCTASE"/>
    <property type="match status" value="1"/>
</dbReference>
<accession>A0A2S4LB16</accession>
<dbReference type="PRINTS" id="PR00080">
    <property type="entry name" value="SDRFAMILY"/>
</dbReference>
<dbReference type="AlphaFoldDB" id="A0A2S4LB16"/>
<evidence type="ECO:0000256" key="1">
    <source>
        <dbReference type="ARBA" id="ARBA00006484"/>
    </source>
</evidence>
<feature type="non-terminal residue" evidence="4">
    <location>
        <position position="1"/>
    </location>
</feature>
<evidence type="ECO:0000313" key="4">
    <source>
        <dbReference type="EMBL" id="POR39617.1"/>
    </source>
</evidence>
<comment type="similarity">
    <text evidence="1">Belongs to the short-chain dehydrogenases/reductases (SDR) family.</text>
</comment>